<gene>
    <name evidence="2" type="ORF">RY831_18685</name>
</gene>
<keyword evidence="1" id="KW-0472">Membrane</keyword>
<comment type="caution">
    <text evidence="2">The sequence shown here is derived from an EMBL/GenBank/DDBJ whole genome shotgun (WGS) entry which is preliminary data.</text>
</comment>
<proteinExistence type="predicted"/>
<feature type="transmembrane region" description="Helical" evidence="1">
    <location>
        <begin position="22"/>
        <end position="43"/>
    </location>
</feature>
<evidence type="ECO:0000313" key="3">
    <source>
        <dbReference type="Proteomes" id="UP001352263"/>
    </source>
</evidence>
<keyword evidence="1" id="KW-0812">Transmembrane</keyword>
<name>A0ABU6JD00_9BURK</name>
<evidence type="ECO:0000256" key="1">
    <source>
        <dbReference type="SAM" id="Phobius"/>
    </source>
</evidence>
<keyword evidence="1" id="KW-1133">Transmembrane helix</keyword>
<organism evidence="2 3">
    <name type="scientific">Noviherbaspirillum album</name>
    <dbReference type="NCBI Taxonomy" id="3080276"/>
    <lineage>
        <taxon>Bacteria</taxon>
        <taxon>Pseudomonadati</taxon>
        <taxon>Pseudomonadota</taxon>
        <taxon>Betaproteobacteria</taxon>
        <taxon>Burkholderiales</taxon>
        <taxon>Oxalobacteraceae</taxon>
        <taxon>Noviherbaspirillum</taxon>
    </lineage>
</organism>
<dbReference type="Proteomes" id="UP001352263">
    <property type="component" value="Unassembled WGS sequence"/>
</dbReference>
<accession>A0ABU6JD00</accession>
<evidence type="ECO:0000313" key="2">
    <source>
        <dbReference type="EMBL" id="MEC4721195.1"/>
    </source>
</evidence>
<keyword evidence="3" id="KW-1185">Reference proteome</keyword>
<dbReference type="RefSeq" id="WP_326507902.1">
    <property type="nucleotide sequence ID" value="NZ_JAWIIV010000016.1"/>
</dbReference>
<protein>
    <recommendedName>
        <fullName evidence="4">TMhelix containing protein</fullName>
    </recommendedName>
</protein>
<evidence type="ECO:0008006" key="4">
    <source>
        <dbReference type="Google" id="ProtNLM"/>
    </source>
</evidence>
<dbReference type="EMBL" id="JAWIIV010000016">
    <property type="protein sequence ID" value="MEC4721195.1"/>
    <property type="molecule type" value="Genomic_DNA"/>
</dbReference>
<reference evidence="2 3" key="1">
    <citation type="submission" date="2023-10" db="EMBL/GenBank/DDBJ databases">
        <title>Noviherbaspirillum sp. CPCC 100848 genome assembly.</title>
        <authorList>
            <person name="Li X.Y."/>
            <person name="Fang X.M."/>
        </authorList>
    </citation>
    <scope>NUCLEOTIDE SEQUENCE [LARGE SCALE GENOMIC DNA]</scope>
    <source>
        <strain evidence="2 3">CPCC 100848</strain>
    </source>
</reference>
<sequence>MNNVRQDAVVIQSEKTFNYNKLQAVLCMASSAAVSIGMIYAAIQWLA</sequence>